<organism evidence="1 2">
    <name type="scientific">Microbacterium terricola</name>
    <dbReference type="NCBI Taxonomy" id="344163"/>
    <lineage>
        <taxon>Bacteria</taxon>
        <taxon>Bacillati</taxon>
        <taxon>Actinomycetota</taxon>
        <taxon>Actinomycetes</taxon>
        <taxon>Micrococcales</taxon>
        <taxon>Microbacteriaceae</taxon>
        <taxon>Microbacterium</taxon>
    </lineage>
</organism>
<protein>
    <submittedName>
        <fullName evidence="1">Uncharacterized protein</fullName>
    </submittedName>
</protein>
<evidence type="ECO:0000313" key="2">
    <source>
        <dbReference type="Proteomes" id="UP001317779"/>
    </source>
</evidence>
<sequence>MPETSCLRQNTCFGGGGVVVLAKRECWFCKEGKRRQERVNPDAGAQSCRLRSAATTSACHRRAAGSAPVKIATSWVTPR</sequence>
<gene>
    <name evidence="1" type="ORF">Microterr_30030</name>
</gene>
<keyword evidence="2" id="KW-1185">Reference proteome</keyword>
<proteinExistence type="predicted"/>
<evidence type="ECO:0000313" key="1">
    <source>
        <dbReference type="EMBL" id="BDV32343.1"/>
    </source>
</evidence>
<reference evidence="1 2" key="1">
    <citation type="submission" date="2022-12" db="EMBL/GenBank/DDBJ databases">
        <title>Microbacterium terricola strain KV-448 chromosome, complete genome.</title>
        <authorList>
            <person name="Oshima T."/>
            <person name="Moriya T."/>
            <person name="Bessho Y."/>
        </authorList>
    </citation>
    <scope>NUCLEOTIDE SEQUENCE [LARGE SCALE GENOMIC DNA]</scope>
    <source>
        <strain evidence="1 2">KV-448</strain>
    </source>
</reference>
<dbReference type="Proteomes" id="UP001317779">
    <property type="component" value="Chromosome"/>
</dbReference>
<dbReference type="EMBL" id="AP027141">
    <property type="protein sequence ID" value="BDV32343.1"/>
    <property type="molecule type" value="Genomic_DNA"/>
</dbReference>
<accession>A0ABM8E2Z9</accession>
<name>A0ABM8E2Z9_9MICO</name>